<dbReference type="PANTHER" id="PTHR24221:SF648">
    <property type="entry name" value="ABC-TYPE TRANSPORTER ATR1"/>
    <property type="match status" value="1"/>
</dbReference>
<dbReference type="Gene3D" id="3.40.50.300">
    <property type="entry name" value="P-loop containing nucleotide triphosphate hydrolases"/>
    <property type="match status" value="1"/>
</dbReference>
<dbReference type="SUPFAM" id="SSF52540">
    <property type="entry name" value="P-loop containing nucleoside triphosphate hydrolases"/>
    <property type="match status" value="1"/>
</dbReference>
<reference evidence="2" key="1">
    <citation type="submission" date="2022-07" db="EMBL/GenBank/DDBJ databases">
        <title>The genome of Lyophyllum shimeji provides insight into the initial evolution of ectomycorrhizal fungal genome.</title>
        <authorList>
            <person name="Kobayashi Y."/>
            <person name="Shibata T."/>
            <person name="Hirakawa H."/>
            <person name="Shigenobu S."/>
            <person name="Nishiyama T."/>
            <person name="Yamada A."/>
            <person name="Hasebe M."/>
            <person name="Kawaguchi M."/>
        </authorList>
    </citation>
    <scope>NUCLEOTIDE SEQUENCE</scope>
    <source>
        <strain evidence="2">AT787</strain>
    </source>
</reference>
<evidence type="ECO:0000313" key="3">
    <source>
        <dbReference type="Proteomes" id="UP001063166"/>
    </source>
</evidence>
<sequence length="377" mass="40249">MVEALNLVVFAVTVRLAAHGIHPKKIAKPSDSTGSLRPIFANEDGVITFSSVQLTYPSRPTSRAPQYQPHHHPGESVVIVGASWSGRFTMVALLVPFDIAKPCTAERDAPLVGLVESSEEAQGLQGGHTQGGQGGEHPRLRHGSPARLRHARRGKRGPYSGWTGAEATDCAGALVHLVEVLETDECTSAHDPEDQRAVPDVIGKMKTAGGAGRSTATATHNSEVTKMCDRMLGLADGMVKEEGRFEELVRRKGVFATPRSRAEYIAEVPQATDEHGARVVRLFPPGGSCAVGVWECVAGEVACRRIVTSLRTNVRAAPARPFSAGNGGIIQGGIVDGRCYHAWRAEDVALLRAFGAPPPRSFCPTRAVEVGRIDLSR</sequence>
<organism evidence="2 3">
    <name type="scientific">Lyophyllum shimeji</name>
    <name type="common">Hon-shimeji</name>
    <name type="synonym">Tricholoma shimeji</name>
    <dbReference type="NCBI Taxonomy" id="47721"/>
    <lineage>
        <taxon>Eukaryota</taxon>
        <taxon>Fungi</taxon>
        <taxon>Dikarya</taxon>
        <taxon>Basidiomycota</taxon>
        <taxon>Agaricomycotina</taxon>
        <taxon>Agaricomycetes</taxon>
        <taxon>Agaricomycetidae</taxon>
        <taxon>Agaricales</taxon>
        <taxon>Tricholomatineae</taxon>
        <taxon>Lyophyllaceae</taxon>
        <taxon>Lyophyllum</taxon>
    </lineage>
</organism>
<feature type="region of interest" description="Disordered" evidence="1">
    <location>
        <begin position="118"/>
        <end position="162"/>
    </location>
</feature>
<dbReference type="PANTHER" id="PTHR24221">
    <property type="entry name" value="ATP-BINDING CASSETTE SUB-FAMILY B"/>
    <property type="match status" value="1"/>
</dbReference>
<gene>
    <name evidence="2" type="ORF">LshimejAT787_1502190</name>
</gene>
<keyword evidence="3" id="KW-1185">Reference proteome</keyword>
<proteinExistence type="predicted"/>
<dbReference type="InterPro" id="IPR039421">
    <property type="entry name" value="Type_1_exporter"/>
</dbReference>
<dbReference type="Proteomes" id="UP001063166">
    <property type="component" value="Unassembled WGS sequence"/>
</dbReference>
<name>A0A9P3UTV2_LYOSH</name>
<evidence type="ECO:0000313" key="2">
    <source>
        <dbReference type="EMBL" id="GLB44035.1"/>
    </source>
</evidence>
<feature type="compositionally biased region" description="Basic residues" evidence="1">
    <location>
        <begin position="139"/>
        <end position="156"/>
    </location>
</feature>
<comment type="caution">
    <text evidence="2">The sequence shown here is derived from an EMBL/GenBank/DDBJ whole genome shotgun (WGS) entry which is preliminary data.</text>
</comment>
<protein>
    <submittedName>
        <fullName evidence="2">Uncharacterized protein</fullName>
    </submittedName>
</protein>
<accession>A0A9P3UTV2</accession>
<feature type="compositionally biased region" description="Gly residues" evidence="1">
    <location>
        <begin position="124"/>
        <end position="135"/>
    </location>
</feature>
<dbReference type="OrthoDB" id="6500128at2759"/>
<dbReference type="GO" id="GO:0042626">
    <property type="term" value="F:ATPase-coupled transmembrane transporter activity"/>
    <property type="evidence" value="ECO:0007669"/>
    <property type="project" value="TreeGrafter"/>
</dbReference>
<dbReference type="EMBL" id="BRPK01000015">
    <property type="protein sequence ID" value="GLB44035.1"/>
    <property type="molecule type" value="Genomic_DNA"/>
</dbReference>
<evidence type="ECO:0000256" key="1">
    <source>
        <dbReference type="SAM" id="MobiDB-lite"/>
    </source>
</evidence>
<dbReference type="GO" id="GO:0016020">
    <property type="term" value="C:membrane"/>
    <property type="evidence" value="ECO:0007669"/>
    <property type="project" value="TreeGrafter"/>
</dbReference>
<dbReference type="AlphaFoldDB" id="A0A9P3UTV2"/>
<dbReference type="InterPro" id="IPR027417">
    <property type="entry name" value="P-loop_NTPase"/>
</dbReference>